<organism evidence="7 8">
    <name type="scientific">Clostridium fungisolvens</name>
    <dbReference type="NCBI Taxonomy" id="1604897"/>
    <lineage>
        <taxon>Bacteria</taxon>
        <taxon>Bacillati</taxon>
        <taxon>Bacillota</taxon>
        <taxon>Clostridia</taxon>
        <taxon>Eubacteriales</taxon>
        <taxon>Clostridiaceae</taxon>
        <taxon>Clostridium</taxon>
    </lineage>
</organism>
<keyword evidence="3 5" id="KW-1133">Transmembrane helix</keyword>
<feature type="transmembrane region" description="Helical" evidence="5">
    <location>
        <begin position="273"/>
        <end position="299"/>
    </location>
</feature>
<proteinExistence type="predicted"/>
<evidence type="ECO:0000259" key="6">
    <source>
        <dbReference type="Pfam" id="PF12698"/>
    </source>
</evidence>
<evidence type="ECO:0000256" key="2">
    <source>
        <dbReference type="ARBA" id="ARBA00022692"/>
    </source>
</evidence>
<reference evidence="7 8" key="1">
    <citation type="submission" date="2020-07" db="EMBL/GenBank/DDBJ databases">
        <title>A new beta-1,3-glucan-decomposing anaerobic bacterium isolated from anoxic soil subjected to biological soil disinfestation.</title>
        <authorList>
            <person name="Ueki A."/>
            <person name="Tonouchi A."/>
        </authorList>
    </citation>
    <scope>NUCLEOTIDE SEQUENCE [LARGE SCALE GENOMIC DNA]</scope>
    <source>
        <strain evidence="7 8">TW1</strain>
    </source>
</reference>
<dbReference type="Pfam" id="PF12698">
    <property type="entry name" value="ABC2_membrane_3"/>
    <property type="match status" value="1"/>
</dbReference>
<comment type="caution">
    <text evidence="7">The sequence shown here is derived from an EMBL/GenBank/DDBJ whole genome shotgun (WGS) entry which is preliminary data.</text>
</comment>
<sequence length="391" mass="43958">MNNFFTIYKKELIDIFRDRKTIIFSILLPILIYPVMFGLVNYMMKDMQSDIEKKLDLGIKGNKDSAIVSILKEQKNITLHYDDNLDEKLKKGDVSLIIDIPNEFDQNINDFKPTTLKLVYDKDSNKSSMAASSIRAIFDSYYKSIVNARIESKGLEKNFLNPFDIQQVTTENVKDSDQGLGSVMIGMLPTFIIIFMLTPTLTIAADFIAGEKERGTFEPLLSTSVSRMSIMWGKLATLATVSIIALVASMTAMGGSLKYNFKLGNALNVTPKALVLIALFSVFVLISVCAVEMAISIYAKSIKEANSFLGGITAPVFILSYIPFMMDAKTVKWIYFNIPIVNVVVLMKEFLVGIFNTQHILVVAAWHIVYVILSILFVKIMFSREEVIFRS</sequence>
<feature type="transmembrane region" description="Helical" evidence="5">
    <location>
        <begin position="334"/>
        <end position="354"/>
    </location>
</feature>
<dbReference type="Gene3D" id="3.40.1710.10">
    <property type="entry name" value="abc type-2 transporter like domain"/>
    <property type="match status" value="1"/>
</dbReference>
<feature type="transmembrane region" description="Helical" evidence="5">
    <location>
        <begin position="229"/>
        <end position="252"/>
    </location>
</feature>
<keyword evidence="8" id="KW-1185">Reference proteome</keyword>
<keyword evidence="4 5" id="KW-0472">Membrane</keyword>
<feature type="transmembrane region" description="Helical" evidence="5">
    <location>
        <begin position="360"/>
        <end position="382"/>
    </location>
</feature>
<dbReference type="AlphaFoldDB" id="A0A6V8SLN3"/>
<dbReference type="GO" id="GO:0140359">
    <property type="term" value="F:ABC-type transporter activity"/>
    <property type="evidence" value="ECO:0007669"/>
    <property type="project" value="InterPro"/>
</dbReference>
<evidence type="ECO:0000256" key="4">
    <source>
        <dbReference type="ARBA" id="ARBA00023136"/>
    </source>
</evidence>
<accession>A0A6V8SLN3</accession>
<dbReference type="PANTHER" id="PTHR43471">
    <property type="entry name" value="ABC TRANSPORTER PERMEASE"/>
    <property type="match status" value="1"/>
</dbReference>
<protein>
    <submittedName>
        <fullName evidence="7">ABC transporter permease protein NatB</fullName>
    </submittedName>
</protein>
<dbReference type="EMBL" id="BLZR01000001">
    <property type="protein sequence ID" value="GFP78087.1"/>
    <property type="molecule type" value="Genomic_DNA"/>
</dbReference>
<feature type="transmembrane region" description="Helical" evidence="5">
    <location>
        <begin position="22"/>
        <end position="44"/>
    </location>
</feature>
<dbReference type="RefSeq" id="WP_183279406.1">
    <property type="nucleotide sequence ID" value="NZ_BLZR01000001.1"/>
</dbReference>
<comment type="subcellular location">
    <subcellularLocation>
        <location evidence="1">Membrane</location>
        <topology evidence="1">Multi-pass membrane protein</topology>
    </subcellularLocation>
</comment>
<feature type="domain" description="ABC-2 type transporter transmembrane" evidence="6">
    <location>
        <begin position="19"/>
        <end position="376"/>
    </location>
</feature>
<name>A0A6V8SLN3_9CLOT</name>
<feature type="transmembrane region" description="Helical" evidence="5">
    <location>
        <begin position="305"/>
        <end position="322"/>
    </location>
</feature>
<feature type="transmembrane region" description="Helical" evidence="5">
    <location>
        <begin position="183"/>
        <end position="209"/>
    </location>
</feature>
<dbReference type="InterPro" id="IPR013525">
    <property type="entry name" value="ABC2_TM"/>
</dbReference>
<evidence type="ECO:0000313" key="7">
    <source>
        <dbReference type="EMBL" id="GFP78087.1"/>
    </source>
</evidence>
<dbReference type="GO" id="GO:0016020">
    <property type="term" value="C:membrane"/>
    <property type="evidence" value="ECO:0007669"/>
    <property type="project" value="UniProtKB-SubCell"/>
</dbReference>
<gene>
    <name evidence="7" type="ORF">bsdtw1_04281</name>
</gene>
<evidence type="ECO:0000256" key="5">
    <source>
        <dbReference type="SAM" id="Phobius"/>
    </source>
</evidence>
<dbReference type="PANTHER" id="PTHR43471:SF3">
    <property type="entry name" value="ABC TRANSPORTER PERMEASE PROTEIN NATB"/>
    <property type="match status" value="1"/>
</dbReference>
<keyword evidence="2 5" id="KW-0812">Transmembrane</keyword>
<evidence type="ECO:0000313" key="8">
    <source>
        <dbReference type="Proteomes" id="UP000580568"/>
    </source>
</evidence>
<evidence type="ECO:0000256" key="3">
    <source>
        <dbReference type="ARBA" id="ARBA00022989"/>
    </source>
</evidence>
<evidence type="ECO:0000256" key="1">
    <source>
        <dbReference type="ARBA" id="ARBA00004141"/>
    </source>
</evidence>
<dbReference type="Proteomes" id="UP000580568">
    <property type="component" value="Unassembled WGS sequence"/>
</dbReference>